<dbReference type="Pfam" id="PF13780">
    <property type="entry name" value="DUF4176"/>
    <property type="match status" value="1"/>
</dbReference>
<protein>
    <recommendedName>
        <fullName evidence="3">DUF4176 domain-containing protein</fullName>
    </recommendedName>
</protein>
<gene>
    <name evidence="1" type="ORF">BJ963_002235</name>
</gene>
<dbReference type="RefSeq" id="WP_218857064.1">
    <property type="nucleotide sequence ID" value="NZ_BAAAPX010000001.1"/>
</dbReference>
<dbReference type="AlphaFoldDB" id="A0A852SZM8"/>
<dbReference type="InterPro" id="IPR025233">
    <property type="entry name" value="DUF4176"/>
</dbReference>
<name>A0A852SZM8_9MICO</name>
<dbReference type="EMBL" id="JACCBJ010000001">
    <property type="protein sequence ID" value="NYD74716.1"/>
    <property type="molecule type" value="Genomic_DNA"/>
</dbReference>
<sequence length="151" mass="16368">MTLEMTEEFLGLGSIVRLGDDTGTGLHVVLARGAFRPDNARNEVVPRYLVGPHPYGEAPDRETFPVLATDIQGVVHHGYTDAADAGFLADLLDQMENGRRPITRARHFAEGLTTIPEASAVEESDAAARSRADPFHELRALVHPTGREGVT</sequence>
<reference evidence="1 2" key="1">
    <citation type="submission" date="2020-07" db="EMBL/GenBank/DDBJ databases">
        <title>Sequencing the genomes of 1000 actinobacteria strains.</title>
        <authorList>
            <person name="Klenk H.-P."/>
        </authorList>
    </citation>
    <scope>NUCLEOTIDE SEQUENCE [LARGE SCALE GENOMIC DNA]</scope>
    <source>
        <strain evidence="1 2">DSM 23871</strain>
    </source>
</reference>
<evidence type="ECO:0008006" key="3">
    <source>
        <dbReference type="Google" id="ProtNLM"/>
    </source>
</evidence>
<organism evidence="1 2">
    <name type="scientific">Leifsonia soli</name>
    <dbReference type="NCBI Taxonomy" id="582665"/>
    <lineage>
        <taxon>Bacteria</taxon>
        <taxon>Bacillati</taxon>
        <taxon>Actinomycetota</taxon>
        <taxon>Actinomycetes</taxon>
        <taxon>Micrococcales</taxon>
        <taxon>Microbacteriaceae</taxon>
        <taxon>Leifsonia</taxon>
    </lineage>
</organism>
<proteinExistence type="predicted"/>
<keyword evidence="2" id="KW-1185">Reference proteome</keyword>
<accession>A0A852SZM8</accession>
<dbReference type="Proteomes" id="UP000589620">
    <property type="component" value="Unassembled WGS sequence"/>
</dbReference>
<evidence type="ECO:0000313" key="2">
    <source>
        <dbReference type="Proteomes" id="UP000589620"/>
    </source>
</evidence>
<evidence type="ECO:0000313" key="1">
    <source>
        <dbReference type="EMBL" id="NYD74716.1"/>
    </source>
</evidence>
<comment type="caution">
    <text evidence="1">The sequence shown here is derived from an EMBL/GenBank/DDBJ whole genome shotgun (WGS) entry which is preliminary data.</text>
</comment>